<proteinExistence type="predicted"/>
<protein>
    <recommendedName>
        <fullName evidence="2">Ig-like domain-containing protein</fullName>
    </recommendedName>
</protein>
<evidence type="ECO:0000313" key="4">
    <source>
        <dbReference type="Proteomes" id="UP000198531"/>
    </source>
</evidence>
<evidence type="ECO:0000313" key="3">
    <source>
        <dbReference type="EMBL" id="SFR59936.1"/>
    </source>
</evidence>
<dbReference type="RefSeq" id="WP_089808423.1">
    <property type="nucleotide sequence ID" value="NZ_FOYT01000002.1"/>
</dbReference>
<dbReference type="AlphaFoldDB" id="A0A1I6HZN6"/>
<organism evidence="3 4">
    <name type="scientific">Halogeometricum rufum</name>
    <dbReference type="NCBI Taxonomy" id="553469"/>
    <lineage>
        <taxon>Archaea</taxon>
        <taxon>Methanobacteriati</taxon>
        <taxon>Methanobacteriota</taxon>
        <taxon>Stenosarchaea group</taxon>
        <taxon>Halobacteria</taxon>
        <taxon>Halobacteriales</taxon>
        <taxon>Haloferacaceae</taxon>
        <taxon>Halogeometricum</taxon>
    </lineage>
</organism>
<sequence>MHRRALLALVPTVLAGCGGLELGSDAGDDPTAESTVSRATATDAAGRPTGGSSSPSADASPRAVRVANDTPTPAYVSVVVTDGETTRFIESGEVPAGETRAFGDFAVEPGTYDVVVETAAGRRTTRTWRVGDGEAGTELAARVEPDGVRLVERAYCELDCPPVSRGGTTTWEDRPPARGRVELRNEGEAARTVRMRLVADGDRLAEYEYAVPGETTLVVPAYGRGSNYRVEVRRGGDWRAFDWRVGDGERLYVDVTAANARFRCGWRNRDLRVVNADDVPHRLDVAVTTDGETLFEETYELDAGAETLDPSVVENAGQYEFRIRSDRGEEATYVWNVCPPRGPVWVVVDEEGVQVSVSPA</sequence>
<evidence type="ECO:0000259" key="2">
    <source>
        <dbReference type="Pfam" id="PF25942"/>
    </source>
</evidence>
<dbReference type="InterPro" id="IPR058929">
    <property type="entry name" value="Ig_halo"/>
</dbReference>
<dbReference type="PROSITE" id="PS51257">
    <property type="entry name" value="PROKAR_LIPOPROTEIN"/>
    <property type="match status" value="1"/>
</dbReference>
<evidence type="ECO:0000256" key="1">
    <source>
        <dbReference type="SAM" id="MobiDB-lite"/>
    </source>
</evidence>
<name>A0A1I6HZN6_9EURY</name>
<reference evidence="4" key="1">
    <citation type="submission" date="2016-10" db="EMBL/GenBank/DDBJ databases">
        <authorList>
            <person name="Varghese N."/>
            <person name="Submissions S."/>
        </authorList>
    </citation>
    <scope>NUCLEOTIDE SEQUENCE [LARGE SCALE GENOMIC DNA]</scope>
    <source>
        <strain evidence="4">CGMCC 1.7736</strain>
    </source>
</reference>
<keyword evidence="4" id="KW-1185">Reference proteome</keyword>
<dbReference type="OrthoDB" id="342499at2157"/>
<dbReference type="Pfam" id="PF25942">
    <property type="entry name" value="Ig_halo"/>
    <property type="match status" value="2"/>
</dbReference>
<gene>
    <name evidence="3" type="ORF">SAMN04487947_2692</name>
</gene>
<feature type="domain" description="Ig-like" evidence="2">
    <location>
        <begin position="73"/>
        <end position="152"/>
    </location>
</feature>
<feature type="region of interest" description="Disordered" evidence="1">
    <location>
        <begin position="24"/>
        <end position="68"/>
    </location>
</feature>
<feature type="compositionally biased region" description="Low complexity" evidence="1">
    <location>
        <begin position="50"/>
        <end position="61"/>
    </location>
</feature>
<accession>A0A1I6HZN6</accession>
<dbReference type="EMBL" id="FOYT01000002">
    <property type="protein sequence ID" value="SFR59936.1"/>
    <property type="molecule type" value="Genomic_DNA"/>
</dbReference>
<dbReference type="Proteomes" id="UP000198531">
    <property type="component" value="Unassembled WGS sequence"/>
</dbReference>
<feature type="domain" description="Ig-like" evidence="2">
    <location>
        <begin position="280"/>
        <end position="358"/>
    </location>
</feature>